<reference evidence="1 2" key="1">
    <citation type="journal article" date="2020" name="Nat. Commun.">
        <title>Donkey genomes provide new insights into domestication and selection for coat color.</title>
        <authorList>
            <person name="Wang"/>
            <person name="C."/>
            <person name="Li"/>
            <person name="H."/>
            <person name="Guo"/>
            <person name="Y."/>
            <person name="Huang"/>
            <person name="J."/>
            <person name="Sun"/>
            <person name="Y."/>
            <person name="Min"/>
            <person name="J."/>
            <person name="Wang"/>
            <person name="J."/>
            <person name="Fang"/>
            <person name="X."/>
            <person name="Zhao"/>
            <person name="Z."/>
            <person name="Wang"/>
            <person name="S."/>
            <person name="Zhang"/>
            <person name="Y."/>
            <person name="Liu"/>
            <person name="Q."/>
            <person name="Jiang"/>
            <person name="Q."/>
            <person name="Wang"/>
            <person name="X."/>
            <person name="Guo"/>
            <person name="Y."/>
            <person name="Yang"/>
            <person name="C."/>
            <person name="Wang"/>
            <person name="Y."/>
            <person name="Tian"/>
            <person name="F."/>
            <person name="Zhuang"/>
            <person name="G."/>
            <person name="Fan"/>
            <person name="Y."/>
            <person name="Gao"/>
            <person name="Q."/>
            <person name="Li"/>
            <person name="Y."/>
            <person name="Ju"/>
            <person name="Z."/>
            <person name="Li"/>
            <person name="J."/>
            <person name="Li"/>
            <person name="R."/>
            <person name="Hou"/>
            <person name="M."/>
            <person name="Yang"/>
            <person name="G."/>
            <person name="Liu"/>
            <person name="G."/>
            <person name="Liu"/>
            <person name="W."/>
            <person name="Guo"/>
            <person name="J."/>
            <person name="Pan"/>
            <person name="S."/>
            <person name="Fan"/>
            <person name="G."/>
            <person name="Zhang"/>
            <person name="W."/>
            <person name="Zhang"/>
            <person name="R."/>
            <person name="Yu"/>
            <person name="J."/>
            <person name="Zhang"/>
            <person name="X."/>
            <person name="Yin"/>
            <person name="Q."/>
            <person name="Ji"/>
            <person name="C."/>
            <person name="Jin"/>
            <person name="Y."/>
            <person name="Yue"/>
            <person name="G."/>
            <person name="Liu"/>
            <person name="M."/>
            <person name="Xu"/>
            <person name="J."/>
            <person name="Liu"/>
            <person name="S."/>
            <person name="Jordana"/>
            <person name="J."/>
            <person name="Noce"/>
            <person name="A."/>
            <person name="Amills"/>
            <person name="M."/>
            <person name="Wu"/>
            <person name="D.D."/>
            <person name="Li"/>
            <person name="S."/>
            <person name="Zhou"/>
            <person name="X. and Zhong"/>
            <person name="J."/>
        </authorList>
    </citation>
    <scope>NUCLEOTIDE SEQUENCE [LARGE SCALE GENOMIC DNA]</scope>
</reference>
<protein>
    <recommendedName>
        <fullName evidence="3">DUF1725 domain-containing protein</fullName>
    </recommendedName>
</protein>
<dbReference type="Ensembl" id="ENSEAST00005048909.1">
    <property type="protein sequence ID" value="ENSEASP00005050499.1"/>
    <property type="gene ID" value="ENSEASG00005026622.1"/>
</dbReference>
<sequence length="165" mass="19523">MQIKTTVRYHFIPTMMATIKNKPKQKISVGKDVEKSETLCTEGWNVIVQQLRKTVCWLLKKLKQNFYMIQQFHSGYNPKEMKAAPQIDICTSVFMAALFTTARRWKQTRCPSTDEEINKMWHIFTREYYSALKRKEIVTHATTWMNLEDIRLSEISQSHKKTNTV</sequence>
<accession>A0A9L0JBE6</accession>
<evidence type="ECO:0000313" key="2">
    <source>
        <dbReference type="Proteomes" id="UP000694387"/>
    </source>
</evidence>
<dbReference type="Proteomes" id="UP000694387">
    <property type="component" value="Chromosome 20"/>
</dbReference>
<organism evidence="1 2">
    <name type="scientific">Equus asinus</name>
    <name type="common">Donkey</name>
    <name type="synonym">Equus africanus asinus</name>
    <dbReference type="NCBI Taxonomy" id="9793"/>
    <lineage>
        <taxon>Eukaryota</taxon>
        <taxon>Metazoa</taxon>
        <taxon>Chordata</taxon>
        <taxon>Craniata</taxon>
        <taxon>Vertebrata</taxon>
        <taxon>Euteleostomi</taxon>
        <taxon>Mammalia</taxon>
        <taxon>Eutheria</taxon>
        <taxon>Laurasiatheria</taxon>
        <taxon>Perissodactyla</taxon>
        <taxon>Equidae</taxon>
        <taxon>Equus</taxon>
    </lineage>
</organism>
<reference evidence="1" key="3">
    <citation type="submission" date="2025-09" db="UniProtKB">
        <authorList>
            <consortium name="Ensembl"/>
        </authorList>
    </citation>
    <scope>IDENTIFICATION</scope>
</reference>
<reference evidence="1" key="2">
    <citation type="submission" date="2025-08" db="UniProtKB">
        <authorList>
            <consortium name="Ensembl"/>
        </authorList>
    </citation>
    <scope>IDENTIFICATION</scope>
</reference>
<evidence type="ECO:0008006" key="3">
    <source>
        <dbReference type="Google" id="ProtNLM"/>
    </source>
</evidence>
<dbReference type="GeneTree" id="ENSGT01150000286925"/>
<evidence type="ECO:0000313" key="1">
    <source>
        <dbReference type="Ensembl" id="ENSEASP00005050499.1"/>
    </source>
</evidence>
<proteinExistence type="predicted"/>
<keyword evidence="2" id="KW-1185">Reference proteome</keyword>
<dbReference type="AlphaFoldDB" id="A0A9L0JBE6"/>
<name>A0A9L0JBE6_EQUAS</name>